<dbReference type="InterPro" id="IPR019734">
    <property type="entry name" value="TPR_rpt"/>
</dbReference>
<dbReference type="PANTHER" id="PTHR12558">
    <property type="entry name" value="CELL DIVISION CYCLE 16,23,27"/>
    <property type="match status" value="1"/>
</dbReference>
<dbReference type="Gene3D" id="1.25.40.10">
    <property type="entry name" value="Tetratricopeptide repeat domain"/>
    <property type="match status" value="2"/>
</dbReference>
<accession>A0A940SUC0</accession>
<gene>
    <name evidence="2" type="ORF">I6N95_06285</name>
</gene>
<evidence type="ECO:0000313" key="2">
    <source>
        <dbReference type="EMBL" id="MBP1040604.1"/>
    </source>
</evidence>
<dbReference type="Pfam" id="PF14559">
    <property type="entry name" value="TPR_19"/>
    <property type="match status" value="1"/>
</dbReference>
<organism evidence="2 3">
    <name type="scientific">Vagococcus allomyrinae</name>
    <dbReference type="NCBI Taxonomy" id="2794353"/>
    <lineage>
        <taxon>Bacteria</taxon>
        <taxon>Bacillati</taxon>
        <taxon>Bacillota</taxon>
        <taxon>Bacilli</taxon>
        <taxon>Lactobacillales</taxon>
        <taxon>Enterococcaceae</taxon>
        <taxon>Vagococcus</taxon>
    </lineage>
</organism>
<protein>
    <submittedName>
        <fullName evidence="2">Tetratricopeptide repeat protein</fullName>
    </submittedName>
</protein>
<comment type="caution">
    <text evidence="2">The sequence shown here is derived from an EMBL/GenBank/DDBJ whole genome shotgun (WGS) entry which is preliminary data.</text>
</comment>
<proteinExistence type="predicted"/>
<keyword evidence="1" id="KW-0802">TPR repeat</keyword>
<dbReference type="SUPFAM" id="SSF48452">
    <property type="entry name" value="TPR-like"/>
    <property type="match status" value="2"/>
</dbReference>
<dbReference type="Proteomes" id="UP000674938">
    <property type="component" value="Unassembled WGS sequence"/>
</dbReference>
<dbReference type="Pfam" id="PF13176">
    <property type="entry name" value="TPR_7"/>
    <property type="match status" value="1"/>
</dbReference>
<feature type="repeat" description="TPR" evidence="1">
    <location>
        <begin position="33"/>
        <end position="66"/>
    </location>
</feature>
<dbReference type="Pfam" id="PF13181">
    <property type="entry name" value="TPR_8"/>
    <property type="match status" value="1"/>
</dbReference>
<dbReference type="EMBL" id="JAEEGA010000003">
    <property type="protein sequence ID" value="MBP1040604.1"/>
    <property type="molecule type" value="Genomic_DNA"/>
</dbReference>
<sequence>MNSYSEQMLNAISDNDLIEAQLKFEEALRSDAPDILAQLGEQLLGAGFLEEATTVFKQLLEAYPEELGLNIPLAEIAIENGEMEVAFDCLENIPNDHPSYVESLLVIADMYQMMGVPEVSEKKIKEAQQLMPGEPILILALAELYYASDKFVEAIAIYESLLAKEASEELEINLYERLGSSLSMIGEFEEAIPYLEHALEDEQTDQRLFLLGVTYIQLGEREKAISLLQQLQVLNPSFEAVYLPLASALLDEELLEEAEQVMAEGLKQNPYGIDLYHLASDNAYRLGKIAEAEEYMRKAVNLEEDKEFSLIKLSNILLADERFEEVVETLAGLENSNQPHANWSLAQAYNELEEFKLAAENYDKAAEALGHEADFLKDYGLFLRAEGRTAEAKRILTHYLEHAPGDLEIYQFLEE</sequence>
<feature type="repeat" description="TPR" evidence="1">
    <location>
        <begin position="172"/>
        <end position="205"/>
    </location>
</feature>
<dbReference type="RefSeq" id="WP_209525748.1">
    <property type="nucleotide sequence ID" value="NZ_JAEEGA010000003.1"/>
</dbReference>
<dbReference type="InterPro" id="IPR011990">
    <property type="entry name" value="TPR-like_helical_dom_sf"/>
</dbReference>
<keyword evidence="3" id="KW-1185">Reference proteome</keyword>
<reference evidence="2" key="1">
    <citation type="submission" date="2020-12" db="EMBL/GenBank/DDBJ databases">
        <title>Vagococcus allomyrinae sp. nov. and Enterococcus lavae sp. nov., isolated from the larvae of Allomyrina dichotoma.</title>
        <authorList>
            <person name="Lee S.D."/>
        </authorList>
    </citation>
    <scope>NUCLEOTIDE SEQUENCE</scope>
    <source>
        <strain evidence="2">BWB3-3</strain>
    </source>
</reference>
<dbReference type="Pfam" id="PF25058">
    <property type="entry name" value="ARM_TT21"/>
    <property type="match status" value="1"/>
</dbReference>
<dbReference type="PROSITE" id="PS50005">
    <property type="entry name" value="TPR"/>
    <property type="match status" value="2"/>
</dbReference>
<evidence type="ECO:0000313" key="3">
    <source>
        <dbReference type="Proteomes" id="UP000674938"/>
    </source>
</evidence>
<evidence type="ECO:0000256" key="1">
    <source>
        <dbReference type="PROSITE-ProRule" id="PRU00339"/>
    </source>
</evidence>
<dbReference type="AlphaFoldDB" id="A0A940SUC0"/>
<dbReference type="PANTHER" id="PTHR12558:SF13">
    <property type="entry name" value="CELL DIVISION CYCLE PROTEIN 27 HOMOLOG"/>
    <property type="match status" value="1"/>
</dbReference>
<name>A0A940SUC0_9ENTE</name>
<dbReference type="SMART" id="SM00028">
    <property type="entry name" value="TPR"/>
    <property type="match status" value="7"/>
</dbReference>